<gene>
    <name evidence="6" type="ORF">TELCIR_15411</name>
</gene>
<evidence type="ECO:0000256" key="2">
    <source>
        <dbReference type="ARBA" id="ARBA00022692"/>
    </source>
</evidence>
<proteinExistence type="predicted"/>
<dbReference type="Proteomes" id="UP000230423">
    <property type="component" value="Unassembled WGS sequence"/>
</dbReference>
<dbReference type="PANTHER" id="PTHR23360">
    <property type="entry name" value="G-PROTEIN COUPLED RECEPTORS FAMILY 1 PROFILE DOMAIN-CONTAINING PROTEIN-RELATED"/>
    <property type="match status" value="1"/>
</dbReference>
<dbReference type="InterPro" id="IPR000276">
    <property type="entry name" value="GPCR_Rhodpsn"/>
</dbReference>
<keyword evidence="4 5" id="KW-0472">Membrane</keyword>
<evidence type="ECO:0000313" key="7">
    <source>
        <dbReference type="Proteomes" id="UP000230423"/>
    </source>
</evidence>
<dbReference type="OrthoDB" id="5820127at2759"/>
<dbReference type="EMBL" id="KZ351394">
    <property type="protein sequence ID" value="PIO63008.1"/>
    <property type="molecule type" value="Genomic_DNA"/>
</dbReference>
<organism evidence="6 7">
    <name type="scientific">Teladorsagia circumcincta</name>
    <name type="common">Brown stomach worm</name>
    <name type="synonym">Ostertagia circumcincta</name>
    <dbReference type="NCBI Taxonomy" id="45464"/>
    <lineage>
        <taxon>Eukaryota</taxon>
        <taxon>Metazoa</taxon>
        <taxon>Ecdysozoa</taxon>
        <taxon>Nematoda</taxon>
        <taxon>Chromadorea</taxon>
        <taxon>Rhabditida</taxon>
        <taxon>Rhabditina</taxon>
        <taxon>Rhabditomorpha</taxon>
        <taxon>Strongyloidea</taxon>
        <taxon>Trichostrongylidae</taxon>
        <taxon>Teladorsagia</taxon>
    </lineage>
</organism>
<dbReference type="InterPro" id="IPR047130">
    <property type="entry name" value="7TM_GPCR_Srsx_nematod"/>
</dbReference>
<evidence type="ECO:0008006" key="8">
    <source>
        <dbReference type="Google" id="ProtNLM"/>
    </source>
</evidence>
<dbReference type="InterPro" id="IPR019424">
    <property type="entry name" value="7TM_GPCR_Srsx"/>
</dbReference>
<feature type="transmembrane region" description="Helical" evidence="5">
    <location>
        <begin position="46"/>
        <end position="66"/>
    </location>
</feature>
<comment type="subcellular location">
    <subcellularLocation>
        <location evidence="1">Membrane</location>
    </subcellularLocation>
</comment>
<evidence type="ECO:0000256" key="4">
    <source>
        <dbReference type="ARBA" id="ARBA00023136"/>
    </source>
</evidence>
<name>A0A2G9TYK9_TELCI</name>
<dbReference type="Gene3D" id="1.20.1070.10">
    <property type="entry name" value="Rhodopsin 7-helix transmembrane proteins"/>
    <property type="match status" value="1"/>
</dbReference>
<feature type="transmembrane region" description="Helical" evidence="5">
    <location>
        <begin position="12"/>
        <end position="34"/>
    </location>
</feature>
<accession>A0A2G9TYK9</accession>
<dbReference type="GO" id="GO:0004930">
    <property type="term" value="F:G protein-coupled receptor activity"/>
    <property type="evidence" value="ECO:0007669"/>
    <property type="project" value="InterPro"/>
</dbReference>
<sequence length="112" mass="12330">SKMKTVFKSIAVTVIIVLCGWLLTFLVNILAQFVTKDIYTTVVINMYAGIAVNIGLASNVFVYYAINTEYRDVIRQMFGYTGKVKKAQEVSTMHGLASRTKTGASGITSVHK</sequence>
<keyword evidence="3 5" id="KW-1133">Transmembrane helix</keyword>
<keyword evidence="7" id="KW-1185">Reference proteome</keyword>
<evidence type="ECO:0000313" key="6">
    <source>
        <dbReference type="EMBL" id="PIO63008.1"/>
    </source>
</evidence>
<evidence type="ECO:0000256" key="5">
    <source>
        <dbReference type="SAM" id="Phobius"/>
    </source>
</evidence>
<dbReference type="SUPFAM" id="SSF81321">
    <property type="entry name" value="Family A G protein-coupled receptor-like"/>
    <property type="match status" value="1"/>
</dbReference>
<dbReference type="PANTHER" id="PTHR23360:SF5">
    <property type="entry name" value="G-PROTEIN COUPLED RECEPTORS FAMILY 1 PROFILE DOMAIN-CONTAINING PROTEIN"/>
    <property type="match status" value="1"/>
</dbReference>
<keyword evidence="2 5" id="KW-0812">Transmembrane</keyword>
<dbReference type="Pfam" id="PF10320">
    <property type="entry name" value="7TM_GPCR_Srsx"/>
    <property type="match status" value="1"/>
</dbReference>
<evidence type="ECO:0000256" key="3">
    <source>
        <dbReference type="ARBA" id="ARBA00022989"/>
    </source>
</evidence>
<dbReference type="GO" id="GO:0016020">
    <property type="term" value="C:membrane"/>
    <property type="evidence" value="ECO:0007669"/>
    <property type="project" value="UniProtKB-SubCell"/>
</dbReference>
<protein>
    <recommendedName>
        <fullName evidence="8">G-protein coupled receptors family 1 profile domain-containing protein</fullName>
    </recommendedName>
</protein>
<feature type="non-terminal residue" evidence="6">
    <location>
        <position position="1"/>
    </location>
</feature>
<evidence type="ECO:0000256" key="1">
    <source>
        <dbReference type="ARBA" id="ARBA00004370"/>
    </source>
</evidence>
<dbReference type="SMART" id="SM01381">
    <property type="entry name" value="7TM_GPCR_Srsx"/>
    <property type="match status" value="1"/>
</dbReference>
<reference evidence="6 7" key="1">
    <citation type="submission" date="2015-09" db="EMBL/GenBank/DDBJ databases">
        <title>Draft genome of the parasitic nematode Teladorsagia circumcincta isolate WARC Sus (inbred).</title>
        <authorList>
            <person name="Mitreva M."/>
        </authorList>
    </citation>
    <scope>NUCLEOTIDE SEQUENCE [LARGE SCALE GENOMIC DNA]</scope>
    <source>
        <strain evidence="6 7">S</strain>
    </source>
</reference>
<dbReference type="AlphaFoldDB" id="A0A2G9TYK9"/>